<protein>
    <submittedName>
        <fullName evidence="9">Protein kinase</fullName>
    </submittedName>
</protein>
<dbReference type="Gene3D" id="1.10.10.1320">
    <property type="entry name" value="Anti-sigma factor, zinc-finger domain"/>
    <property type="match status" value="1"/>
</dbReference>
<dbReference type="InterPro" id="IPR041916">
    <property type="entry name" value="Anti_sigma_zinc_sf"/>
</dbReference>
<dbReference type="Gene3D" id="3.30.200.20">
    <property type="entry name" value="Phosphorylase Kinase, domain 1"/>
    <property type="match status" value="1"/>
</dbReference>
<dbReference type="RefSeq" id="WP_271921329.1">
    <property type="nucleotide sequence ID" value="NZ_JAQNDO010000001.1"/>
</dbReference>
<keyword evidence="7" id="KW-1133">Transmembrane helix</keyword>
<dbReference type="EMBL" id="JAQNDO010000001">
    <property type="protein sequence ID" value="MDC0744619.1"/>
    <property type="molecule type" value="Genomic_DNA"/>
</dbReference>
<dbReference type="SUPFAM" id="SSF56112">
    <property type="entry name" value="Protein kinase-like (PK-like)"/>
    <property type="match status" value="1"/>
</dbReference>
<dbReference type="PANTHER" id="PTHR43289:SF6">
    <property type="entry name" value="SERINE_THREONINE-PROTEIN KINASE NEKL-3"/>
    <property type="match status" value="1"/>
</dbReference>
<comment type="caution">
    <text evidence="9">The sequence shown here is derived from an EMBL/GenBank/DDBJ whole genome shotgun (WGS) entry which is preliminary data.</text>
</comment>
<evidence type="ECO:0000256" key="5">
    <source>
        <dbReference type="PROSITE-ProRule" id="PRU10141"/>
    </source>
</evidence>
<feature type="region of interest" description="Disordered" evidence="6">
    <location>
        <begin position="51"/>
        <end position="72"/>
    </location>
</feature>
<name>A0ABT5ES21_9BACT</name>
<proteinExistence type="predicted"/>
<evidence type="ECO:0000256" key="7">
    <source>
        <dbReference type="SAM" id="Phobius"/>
    </source>
</evidence>
<evidence type="ECO:0000313" key="10">
    <source>
        <dbReference type="Proteomes" id="UP001221411"/>
    </source>
</evidence>
<keyword evidence="3 9" id="KW-0418">Kinase</keyword>
<gene>
    <name evidence="9" type="ORF">POL67_25025</name>
</gene>
<dbReference type="SMART" id="SM00220">
    <property type="entry name" value="S_TKc"/>
    <property type="match status" value="1"/>
</dbReference>
<feature type="domain" description="Protein kinase" evidence="8">
    <location>
        <begin position="87"/>
        <end position="346"/>
    </location>
</feature>
<dbReference type="InterPro" id="IPR000719">
    <property type="entry name" value="Prot_kinase_dom"/>
</dbReference>
<evidence type="ECO:0000256" key="2">
    <source>
        <dbReference type="ARBA" id="ARBA00022741"/>
    </source>
</evidence>
<keyword evidence="2 5" id="KW-0547">Nucleotide-binding</keyword>
<evidence type="ECO:0000259" key="8">
    <source>
        <dbReference type="PROSITE" id="PS50011"/>
    </source>
</evidence>
<reference evidence="9 10" key="1">
    <citation type="submission" date="2022-11" db="EMBL/GenBank/DDBJ databases">
        <title>Minimal conservation of predation-associated metabolite biosynthetic gene clusters underscores biosynthetic potential of Myxococcota including descriptions for ten novel species: Archangium lansinium sp. nov., Myxococcus landrumus sp. nov., Nannocystis bai.</title>
        <authorList>
            <person name="Ahearne A."/>
            <person name="Stevens C."/>
            <person name="Dowd S."/>
        </authorList>
    </citation>
    <scope>NUCLEOTIDE SEQUENCE [LARGE SCALE GENOMIC DNA]</scope>
    <source>
        <strain evidence="9 10">RJM3</strain>
    </source>
</reference>
<evidence type="ECO:0000256" key="4">
    <source>
        <dbReference type="ARBA" id="ARBA00022840"/>
    </source>
</evidence>
<dbReference type="Gene3D" id="1.10.510.10">
    <property type="entry name" value="Transferase(Phosphotransferase) domain 1"/>
    <property type="match status" value="1"/>
</dbReference>
<sequence length="481" mass="50335">MVEPSACLDPDELSAWVEARLRDTERARVLAHVASCESCREAGSTLARMMETPPETLSESPARSGDRAAPAKRAPPILEAGEKIGRFRILKVLGKGGMGIVLRALDERLDREVALKLLHPEGQSGAPSPKLRERLAREARTLAALEHEHLVKVFEAGEVDGFPYLVMELVDGPNLRGFVARARPSWREGLAACMGAGRGLAALHAAGFVHRDVKPDNVLVAPGGRVVLSDLGLAKRLDAGHEAAPDLLTQSGAIVGTPRYLAPERVAGLPGGVPADIYAFSAMTLEIVRACEGTVPLKVEAVLKRGLDPDEQRRFASMEVMFAEIEDVLRPSRAPYAIGGVVVALVAVGAAIGLGGSTSRDPPRAAGPEMGAVPSSAAGATAPEPTVSKAPVQPSTVAEAATASASAKAGSAAPVDPLAPCRSLVALYCNPELADDIHCAEAEVKLRAAQSRAVGERALDGKICQRKLARVTKGSRNDSIG</sequence>
<dbReference type="PANTHER" id="PTHR43289">
    <property type="entry name" value="MITOGEN-ACTIVATED PROTEIN KINASE KINASE KINASE 20-RELATED"/>
    <property type="match status" value="1"/>
</dbReference>
<dbReference type="PROSITE" id="PS50011">
    <property type="entry name" value="PROTEIN_KINASE_DOM"/>
    <property type="match status" value="1"/>
</dbReference>
<dbReference type="InterPro" id="IPR008271">
    <property type="entry name" value="Ser/Thr_kinase_AS"/>
</dbReference>
<keyword evidence="10" id="KW-1185">Reference proteome</keyword>
<dbReference type="Pfam" id="PF13490">
    <property type="entry name" value="zf-HC2"/>
    <property type="match status" value="1"/>
</dbReference>
<dbReference type="PROSITE" id="PS00107">
    <property type="entry name" value="PROTEIN_KINASE_ATP"/>
    <property type="match status" value="1"/>
</dbReference>
<evidence type="ECO:0000256" key="3">
    <source>
        <dbReference type="ARBA" id="ARBA00022777"/>
    </source>
</evidence>
<evidence type="ECO:0000256" key="6">
    <source>
        <dbReference type="SAM" id="MobiDB-lite"/>
    </source>
</evidence>
<keyword evidence="4 5" id="KW-0067">ATP-binding</keyword>
<dbReference type="InterPro" id="IPR027383">
    <property type="entry name" value="Znf_put"/>
</dbReference>
<evidence type="ECO:0000256" key="1">
    <source>
        <dbReference type="ARBA" id="ARBA00022679"/>
    </source>
</evidence>
<dbReference type="Proteomes" id="UP001221411">
    <property type="component" value="Unassembled WGS sequence"/>
</dbReference>
<feature type="binding site" evidence="5">
    <location>
        <position position="116"/>
    </location>
    <ligand>
        <name>ATP</name>
        <dbReference type="ChEBI" id="CHEBI:30616"/>
    </ligand>
</feature>
<accession>A0ABT5ES21</accession>
<evidence type="ECO:0000313" key="9">
    <source>
        <dbReference type="EMBL" id="MDC0744619.1"/>
    </source>
</evidence>
<dbReference type="Pfam" id="PF00069">
    <property type="entry name" value="Pkinase"/>
    <property type="match status" value="1"/>
</dbReference>
<feature type="transmembrane region" description="Helical" evidence="7">
    <location>
        <begin position="334"/>
        <end position="354"/>
    </location>
</feature>
<dbReference type="CDD" id="cd14014">
    <property type="entry name" value="STKc_PknB_like"/>
    <property type="match status" value="1"/>
</dbReference>
<keyword evidence="7" id="KW-0472">Membrane</keyword>
<organism evidence="9 10">
    <name type="scientific">Polyangium mundeleinium</name>
    <dbReference type="NCBI Taxonomy" id="2995306"/>
    <lineage>
        <taxon>Bacteria</taxon>
        <taxon>Pseudomonadati</taxon>
        <taxon>Myxococcota</taxon>
        <taxon>Polyangia</taxon>
        <taxon>Polyangiales</taxon>
        <taxon>Polyangiaceae</taxon>
        <taxon>Polyangium</taxon>
    </lineage>
</organism>
<keyword evidence="1" id="KW-0808">Transferase</keyword>
<feature type="region of interest" description="Disordered" evidence="6">
    <location>
        <begin position="357"/>
        <end position="394"/>
    </location>
</feature>
<dbReference type="GO" id="GO:0016301">
    <property type="term" value="F:kinase activity"/>
    <property type="evidence" value="ECO:0007669"/>
    <property type="project" value="UniProtKB-KW"/>
</dbReference>
<keyword evidence="7" id="KW-0812">Transmembrane</keyword>
<dbReference type="InterPro" id="IPR017441">
    <property type="entry name" value="Protein_kinase_ATP_BS"/>
</dbReference>
<dbReference type="InterPro" id="IPR011009">
    <property type="entry name" value="Kinase-like_dom_sf"/>
</dbReference>
<dbReference type="PROSITE" id="PS00108">
    <property type="entry name" value="PROTEIN_KINASE_ST"/>
    <property type="match status" value="1"/>
</dbReference>